<evidence type="ECO:0000256" key="1">
    <source>
        <dbReference type="SAM" id="MobiDB-lite"/>
    </source>
</evidence>
<sequence length="69" mass="7732">MTAGSGAAVFGAARRAADATGIPRWVIGQNIALRRRREAEIRQEERRDRESRMSRRSDPNPLIPGRLFG</sequence>
<dbReference type="EMBL" id="BARW01006086">
    <property type="protein sequence ID" value="GAI86097.1"/>
    <property type="molecule type" value="Genomic_DNA"/>
</dbReference>
<name>X1RZ94_9ZZZZ</name>
<accession>X1RZ94</accession>
<dbReference type="AlphaFoldDB" id="X1RZ94"/>
<proteinExistence type="predicted"/>
<feature type="region of interest" description="Disordered" evidence="1">
    <location>
        <begin position="37"/>
        <end position="69"/>
    </location>
</feature>
<evidence type="ECO:0000313" key="2">
    <source>
        <dbReference type="EMBL" id="GAI86097.1"/>
    </source>
</evidence>
<comment type="caution">
    <text evidence="2">The sequence shown here is derived from an EMBL/GenBank/DDBJ whole genome shotgun (WGS) entry which is preliminary data.</text>
</comment>
<organism evidence="2">
    <name type="scientific">marine sediment metagenome</name>
    <dbReference type="NCBI Taxonomy" id="412755"/>
    <lineage>
        <taxon>unclassified sequences</taxon>
        <taxon>metagenomes</taxon>
        <taxon>ecological metagenomes</taxon>
    </lineage>
</organism>
<reference evidence="2" key="1">
    <citation type="journal article" date="2014" name="Front. Microbiol.">
        <title>High frequency of phylogenetically diverse reductive dehalogenase-homologous genes in deep subseafloor sedimentary metagenomes.</title>
        <authorList>
            <person name="Kawai M."/>
            <person name="Futagami T."/>
            <person name="Toyoda A."/>
            <person name="Takaki Y."/>
            <person name="Nishi S."/>
            <person name="Hori S."/>
            <person name="Arai W."/>
            <person name="Tsubouchi T."/>
            <person name="Morono Y."/>
            <person name="Uchiyama I."/>
            <person name="Ito T."/>
            <person name="Fujiyama A."/>
            <person name="Inagaki F."/>
            <person name="Takami H."/>
        </authorList>
    </citation>
    <scope>NUCLEOTIDE SEQUENCE</scope>
    <source>
        <strain evidence="2">Expedition CK06-06</strain>
    </source>
</reference>
<feature type="compositionally biased region" description="Basic and acidic residues" evidence="1">
    <location>
        <begin position="37"/>
        <end position="58"/>
    </location>
</feature>
<protein>
    <submittedName>
        <fullName evidence="2">Uncharacterized protein</fullName>
    </submittedName>
</protein>
<gene>
    <name evidence="2" type="ORF">S12H4_12750</name>
</gene>